<name>A0A6S6S8T0_9GAMM</name>
<dbReference type="GO" id="GO:0008168">
    <property type="term" value="F:methyltransferase activity"/>
    <property type="evidence" value="ECO:0007669"/>
    <property type="project" value="UniProtKB-KW"/>
</dbReference>
<gene>
    <name evidence="2" type="ORF">HELGO_WM29215</name>
</gene>
<evidence type="ECO:0000313" key="2">
    <source>
        <dbReference type="EMBL" id="CAA6802606.1"/>
    </source>
</evidence>
<feature type="domain" description="Methyltransferase" evidence="1">
    <location>
        <begin position="50"/>
        <end position="144"/>
    </location>
</feature>
<reference evidence="2" key="1">
    <citation type="submission" date="2020-01" db="EMBL/GenBank/DDBJ databases">
        <authorList>
            <person name="Meier V. D."/>
            <person name="Meier V D."/>
        </authorList>
    </citation>
    <scope>NUCLEOTIDE SEQUENCE</scope>
    <source>
        <strain evidence="2">HLG_WM_MAG_09</strain>
    </source>
</reference>
<protein>
    <submittedName>
        <fullName evidence="2">SAM-dependent methyltransferase</fullName>
    </submittedName>
</protein>
<dbReference type="InterPro" id="IPR041698">
    <property type="entry name" value="Methyltransf_25"/>
</dbReference>
<dbReference type="CDD" id="cd02440">
    <property type="entry name" value="AdoMet_MTases"/>
    <property type="match status" value="1"/>
</dbReference>
<dbReference type="SUPFAM" id="SSF53335">
    <property type="entry name" value="S-adenosyl-L-methionine-dependent methyltransferases"/>
    <property type="match status" value="1"/>
</dbReference>
<sequence>MLSKALKLQETSSFIVEWIKSPLVTASVIPSSKRLAKKMVQGLNSGSHQVIELGPGTGVFTNELLATGIKEESLVLVELNNKFAGKLRNKYPEATVINGAAEALPRLQLKKANAVVSGLPLLSMRDKQIDAILKGVFDVMQPEGVLVQFTYGYSCPIKKSLLQQHGLVAHRNSFVLNNFPPASVYHITKK</sequence>
<dbReference type="InterPro" id="IPR029063">
    <property type="entry name" value="SAM-dependent_MTases_sf"/>
</dbReference>
<dbReference type="EMBL" id="CACVAT010000046">
    <property type="protein sequence ID" value="CAA6802606.1"/>
    <property type="molecule type" value="Genomic_DNA"/>
</dbReference>
<dbReference type="Gene3D" id="3.40.50.150">
    <property type="entry name" value="Vaccinia Virus protein VP39"/>
    <property type="match status" value="1"/>
</dbReference>
<accession>A0A6S6S8T0</accession>
<dbReference type="GO" id="GO:0032259">
    <property type="term" value="P:methylation"/>
    <property type="evidence" value="ECO:0007669"/>
    <property type="project" value="UniProtKB-KW"/>
</dbReference>
<keyword evidence="2" id="KW-0489">Methyltransferase</keyword>
<dbReference type="Pfam" id="PF13649">
    <property type="entry name" value="Methyltransf_25"/>
    <property type="match status" value="1"/>
</dbReference>
<proteinExistence type="predicted"/>
<organism evidence="2">
    <name type="scientific">uncultured Thiotrichaceae bacterium</name>
    <dbReference type="NCBI Taxonomy" id="298394"/>
    <lineage>
        <taxon>Bacteria</taxon>
        <taxon>Pseudomonadati</taxon>
        <taxon>Pseudomonadota</taxon>
        <taxon>Gammaproteobacteria</taxon>
        <taxon>Thiotrichales</taxon>
        <taxon>Thiotrichaceae</taxon>
        <taxon>environmental samples</taxon>
    </lineage>
</organism>
<evidence type="ECO:0000259" key="1">
    <source>
        <dbReference type="Pfam" id="PF13649"/>
    </source>
</evidence>
<keyword evidence="2" id="KW-0808">Transferase</keyword>
<dbReference type="AlphaFoldDB" id="A0A6S6S8T0"/>